<dbReference type="EMBL" id="CP002198">
    <property type="protein sequence ID" value="ADN14483.1"/>
    <property type="molecule type" value="Genomic_DNA"/>
</dbReference>
<dbReference type="InterPro" id="IPR051922">
    <property type="entry name" value="Bact_Sporulation_Assoc"/>
</dbReference>
<dbReference type="RefSeq" id="WP_013322588.1">
    <property type="nucleotide sequence ID" value="NC_014501.1"/>
</dbReference>
<protein>
    <submittedName>
        <fullName evidence="3">SpoIID/LytB domain protein</fullName>
    </submittedName>
</protein>
<dbReference type="STRING" id="497965.Cyan7822_2511"/>
<evidence type="ECO:0000313" key="4">
    <source>
        <dbReference type="Proteomes" id="UP000008206"/>
    </source>
</evidence>
<dbReference type="InterPro" id="IPR013486">
    <property type="entry name" value="SpoIID/LytB"/>
</dbReference>
<dbReference type="eggNOG" id="COG2385">
    <property type="taxonomic scope" value="Bacteria"/>
</dbReference>
<evidence type="ECO:0000259" key="2">
    <source>
        <dbReference type="Pfam" id="PF08486"/>
    </source>
</evidence>
<dbReference type="PANTHER" id="PTHR30032:SF4">
    <property type="entry name" value="AMIDASE ENHANCER"/>
    <property type="match status" value="1"/>
</dbReference>
<accession>E0UHV3</accession>
<reference evidence="4" key="1">
    <citation type="journal article" date="2011" name="MBio">
        <title>Novel metabolic attributes of the genus Cyanothece, comprising a group of unicellular nitrogen-fixing Cyanobacteria.</title>
        <authorList>
            <person name="Bandyopadhyay A."/>
            <person name="Elvitigala T."/>
            <person name="Welsh E."/>
            <person name="Stockel J."/>
            <person name="Liberton M."/>
            <person name="Min H."/>
            <person name="Sherman L.A."/>
            <person name="Pakrasi H.B."/>
        </authorList>
    </citation>
    <scope>NUCLEOTIDE SEQUENCE [LARGE SCALE GENOMIC DNA]</scope>
    <source>
        <strain evidence="4">PCC 7822</strain>
    </source>
</reference>
<gene>
    <name evidence="3" type="ordered locus">Cyan7822_2511</name>
</gene>
<dbReference type="HOGENOM" id="CLU_036694_0_0_3"/>
<dbReference type="KEGG" id="cyj:Cyan7822_2511"/>
<dbReference type="GO" id="GO:0030288">
    <property type="term" value="C:outer membrane-bounded periplasmic space"/>
    <property type="evidence" value="ECO:0007669"/>
    <property type="project" value="TreeGrafter"/>
</dbReference>
<evidence type="ECO:0000256" key="1">
    <source>
        <dbReference type="SAM" id="SignalP"/>
    </source>
</evidence>
<dbReference type="OrthoDB" id="501259at2"/>
<organism evidence="3 4">
    <name type="scientific">Gloeothece verrucosa (strain PCC 7822)</name>
    <name type="common">Cyanothece sp. (strain PCC 7822)</name>
    <dbReference type="NCBI Taxonomy" id="497965"/>
    <lineage>
        <taxon>Bacteria</taxon>
        <taxon>Bacillati</taxon>
        <taxon>Cyanobacteriota</taxon>
        <taxon>Cyanophyceae</taxon>
        <taxon>Oscillatoriophycideae</taxon>
        <taxon>Chroococcales</taxon>
        <taxon>Aphanothecaceae</taxon>
        <taxon>Gloeothece</taxon>
        <taxon>Gloeothece verrucosa</taxon>
    </lineage>
</organism>
<sequence length="536" mass="59942">MSILTTKTRQGRKPLFWVGLTCSFLLSFTPSAKAKDVELKIGIIQRFGEEVNDKLTIASVSGDSLTLQFQGANGQPQKLQTNQVVLEIVNEPLSSPVLEERVVLSDHATFETAEDSAQRWKALGIQVEVTQPERWQVWAKRSVYQTPLLRRWLLQSLKAKGYQEPYLDSAVVSQKPQAAFKLNGVRYALSQLDITTNTNQVRLTDQSNQTRVYAGNLRLQPNAYGTYTLVNQVPIETYLRGVVPYEIGPGAPPNATKAQTIIARTYALRNLRRFEADNYELCATTHCQVYYGLSGTISKVDQAIAETKGLVLTYNNELVDALYSSTTGGITAPFSDVWNGVERPYLRAIIDSPNQVWNLSQQSLADEAAFRKFISLKDGFNETGRNVFRWNKQSSIERLNADLKKYLTRRKDPSANFNTIVGMQVTKRSPSGRVLVLTVQTDKGVIELYKNEARSAFGPPQSTLFYVDPIYDANKKLLGVSFVGGGFGHGVGLSQYGSYNLANLGWSAEKILEFYYPGTVIQPLNDSIVFWKEEKP</sequence>
<dbReference type="AlphaFoldDB" id="E0UHV3"/>
<dbReference type="GO" id="GO:0030435">
    <property type="term" value="P:sporulation resulting in formation of a cellular spore"/>
    <property type="evidence" value="ECO:0007669"/>
    <property type="project" value="InterPro"/>
</dbReference>
<feature type="domain" description="Sporulation stage II protein D amidase enhancer LytB N-terminal" evidence="2">
    <location>
        <begin position="225"/>
        <end position="314"/>
    </location>
</feature>
<feature type="chain" id="PRO_5003141278" evidence="1">
    <location>
        <begin position="35"/>
        <end position="536"/>
    </location>
</feature>
<keyword evidence="4" id="KW-1185">Reference proteome</keyword>
<dbReference type="PANTHER" id="PTHR30032">
    <property type="entry name" value="N-ACETYLMURAMOYL-L-ALANINE AMIDASE-RELATED"/>
    <property type="match status" value="1"/>
</dbReference>
<name>E0UHV3_GLOV7</name>
<dbReference type="InterPro" id="IPR013693">
    <property type="entry name" value="SpoIID/LytB_N"/>
</dbReference>
<proteinExistence type="predicted"/>
<feature type="signal peptide" evidence="1">
    <location>
        <begin position="1"/>
        <end position="34"/>
    </location>
</feature>
<dbReference type="NCBIfam" id="TIGR02669">
    <property type="entry name" value="SpoIID_LytB"/>
    <property type="match status" value="1"/>
</dbReference>
<keyword evidence="1" id="KW-0732">Signal</keyword>
<dbReference type="Proteomes" id="UP000008206">
    <property type="component" value="Chromosome"/>
</dbReference>
<dbReference type="Pfam" id="PF08486">
    <property type="entry name" value="SpoIID"/>
    <property type="match status" value="1"/>
</dbReference>
<evidence type="ECO:0000313" key="3">
    <source>
        <dbReference type="EMBL" id="ADN14483.1"/>
    </source>
</evidence>